<name>A0A6P4DW70_ARADU</name>
<dbReference type="Gene3D" id="1.20.920.10">
    <property type="entry name" value="Bromodomain-like"/>
    <property type="match status" value="1"/>
</dbReference>
<reference evidence="4" key="2">
    <citation type="submission" date="2025-08" db="UniProtKB">
        <authorList>
            <consortium name="RefSeq"/>
        </authorList>
    </citation>
    <scope>IDENTIFICATION</scope>
    <source>
        <tissue evidence="4">Whole plant</tissue>
    </source>
</reference>
<proteinExistence type="predicted"/>
<accession>A0A6P4DW70</accession>
<feature type="compositionally biased region" description="Low complexity" evidence="2">
    <location>
        <begin position="109"/>
        <end position="119"/>
    </location>
</feature>
<evidence type="ECO:0000256" key="1">
    <source>
        <dbReference type="ARBA" id="ARBA00023117"/>
    </source>
</evidence>
<dbReference type="GeneID" id="107496477"/>
<keyword evidence="1" id="KW-0103">Bromodomain</keyword>
<feature type="region of interest" description="Disordered" evidence="2">
    <location>
        <begin position="74"/>
        <end position="124"/>
    </location>
</feature>
<dbReference type="Proteomes" id="UP000515211">
    <property type="component" value="Chromosome 7"/>
</dbReference>
<dbReference type="AlphaFoldDB" id="A0A6P4DW70"/>
<feature type="compositionally biased region" description="Basic and acidic residues" evidence="2">
    <location>
        <begin position="29"/>
        <end position="42"/>
    </location>
</feature>
<protein>
    <submittedName>
        <fullName evidence="4">Uncharacterized protein LOC107496477</fullName>
    </submittedName>
</protein>
<organism evidence="3 4">
    <name type="scientific">Arachis duranensis</name>
    <name type="common">Wild peanut</name>
    <dbReference type="NCBI Taxonomy" id="130453"/>
    <lineage>
        <taxon>Eukaryota</taxon>
        <taxon>Viridiplantae</taxon>
        <taxon>Streptophyta</taxon>
        <taxon>Embryophyta</taxon>
        <taxon>Tracheophyta</taxon>
        <taxon>Spermatophyta</taxon>
        <taxon>Magnoliopsida</taxon>
        <taxon>eudicotyledons</taxon>
        <taxon>Gunneridae</taxon>
        <taxon>Pentapetalae</taxon>
        <taxon>rosids</taxon>
        <taxon>fabids</taxon>
        <taxon>Fabales</taxon>
        <taxon>Fabaceae</taxon>
        <taxon>Papilionoideae</taxon>
        <taxon>50 kb inversion clade</taxon>
        <taxon>dalbergioids sensu lato</taxon>
        <taxon>Dalbergieae</taxon>
        <taxon>Pterocarpus clade</taxon>
        <taxon>Arachis</taxon>
    </lineage>
</organism>
<feature type="region of interest" description="Disordered" evidence="2">
    <location>
        <begin position="19"/>
        <end position="56"/>
    </location>
</feature>
<dbReference type="PANTHER" id="PTHR45926">
    <property type="entry name" value="OSJNBA0053K19.4 PROTEIN"/>
    <property type="match status" value="1"/>
</dbReference>
<evidence type="ECO:0000313" key="3">
    <source>
        <dbReference type="Proteomes" id="UP000515211"/>
    </source>
</evidence>
<dbReference type="SUPFAM" id="SSF47370">
    <property type="entry name" value="Bromodomain"/>
    <property type="match status" value="1"/>
</dbReference>
<sequence>MAEAEVAPRKRLIIKLRLPPSRPVSSEECTLKHDADTEKRGPEFMASDSCGEKRKKDQHCTTTEYSCNVVGKSHAEGSRTLSTDAQCKQKKDDDGADSRGGRKRRKLATSEVSVSTKSSVQEHHNACLRIPRTGSKVLDSKNTKKEEEEHHNACSRIPRTGSKKEEEMKVVLNEQRMDRYQKMQCWVILKRFMVGRDGWAFNKTVDPKKLGIVGNKCESVLLKPIGFEDIESKLHKFVYSGPHEFANDMRLLFSYGFMYPQRDQIHRVARRFSESFEITWKALTEKWSTEERRRNKIFKRGRMNNKAVHQKF</sequence>
<keyword evidence="3" id="KW-1185">Reference proteome</keyword>
<gene>
    <name evidence="4" type="primary">LOC107496477</name>
</gene>
<dbReference type="InterPro" id="IPR036427">
    <property type="entry name" value="Bromodomain-like_sf"/>
</dbReference>
<feature type="compositionally biased region" description="Basic and acidic residues" evidence="2">
    <location>
        <begin position="87"/>
        <end position="100"/>
    </location>
</feature>
<reference evidence="3" key="1">
    <citation type="journal article" date="2016" name="Nat. Genet.">
        <title>The genome sequences of Arachis duranensis and Arachis ipaensis, the diploid ancestors of cultivated peanut.</title>
        <authorList>
            <person name="Bertioli D.J."/>
            <person name="Cannon S.B."/>
            <person name="Froenicke L."/>
            <person name="Huang G."/>
            <person name="Farmer A.D."/>
            <person name="Cannon E.K."/>
            <person name="Liu X."/>
            <person name="Gao D."/>
            <person name="Clevenger J."/>
            <person name="Dash S."/>
            <person name="Ren L."/>
            <person name="Moretzsohn M.C."/>
            <person name="Shirasawa K."/>
            <person name="Huang W."/>
            <person name="Vidigal B."/>
            <person name="Abernathy B."/>
            <person name="Chu Y."/>
            <person name="Niederhuth C.E."/>
            <person name="Umale P."/>
            <person name="Araujo A.C."/>
            <person name="Kozik A."/>
            <person name="Kim K.D."/>
            <person name="Burow M.D."/>
            <person name="Varshney R.K."/>
            <person name="Wang X."/>
            <person name="Zhang X."/>
            <person name="Barkley N."/>
            <person name="Guimaraes P.M."/>
            <person name="Isobe S."/>
            <person name="Guo B."/>
            <person name="Liao B."/>
            <person name="Stalker H.T."/>
            <person name="Schmitz R.J."/>
            <person name="Scheffler B.E."/>
            <person name="Leal-Bertioli S.C."/>
            <person name="Xun X."/>
            <person name="Jackson S.A."/>
            <person name="Michelmore R."/>
            <person name="Ozias-Akins P."/>
        </authorList>
    </citation>
    <scope>NUCLEOTIDE SEQUENCE [LARGE SCALE GENOMIC DNA]</scope>
    <source>
        <strain evidence="3">cv. V14167</strain>
    </source>
</reference>
<evidence type="ECO:0000313" key="4">
    <source>
        <dbReference type="RefSeq" id="XP_015973225.3"/>
    </source>
</evidence>
<dbReference type="RefSeq" id="XP_015973225.3">
    <property type="nucleotide sequence ID" value="XM_016117739.3"/>
</dbReference>
<dbReference type="KEGG" id="adu:107496477"/>
<evidence type="ECO:0000256" key="2">
    <source>
        <dbReference type="SAM" id="MobiDB-lite"/>
    </source>
</evidence>